<proteinExistence type="predicted"/>
<comment type="caution">
    <text evidence="6">The sequence shown here is derived from an EMBL/GenBank/DDBJ whole genome shotgun (WGS) entry which is preliminary data.</text>
</comment>
<dbReference type="PIRSF" id="PIRSF001123">
    <property type="entry name" value="PepA_GA"/>
    <property type="match status" value="1"/>
</dbReference>
<dbReference type="EMBL" id="VSSQ01000612">
    <property type="protein sequence ID" value="MPL98502.1"/>
    <property type="molecule type" value="Genomic_DNA"/>
</dbReference>
<protein>
    <submittedName>
        <fullName evidence="6">Peptidase T</fullName>
        <ecNumber evidence="6">3.4.11.4</ecNumber>
    </submittedName>
</protein>
<sequence length="374" mass="40139">MVNKERVLAEFMELIKITCISKQEREVGDLMIARLQELGGTVVEDVKSREALGGNCGNLVATFKGNVEKAPTIMLTAHLDCVVPCANIKPQIKDGIITSDGTTILGGDCKAGIVPILETLRVLKEDNLPHGDIQVVFTVCEELGLAGSKNMDQSLLHADFGFTLDSSGRPGKIIDMAPGQNKINVKVYGKTAHAGLAPEKGVNAIKLAAQILTYVPQGRIDEETTCNIGLISGGRATNIVPDMVEIKGECRSRHQNKMEKLTQEIVDAYKAGAEEAGAKIDIEVLPSYNPYVLSHNSTAMIVAKQAAENIGLVPDITGTGGGSDANHFNEYGISCTVLGVGMTNCHTCEECIIEEDLYKTAEWVLEMVKVTAEQ</sequence>
<evidence type="ECO:0000313" key="6">
    <source>
        <dbReference type="EMBL" id="MPL98502.1"/>
    </source>
</evidence>
<dbReference type="GO" id="GO:0045148">
    <property type="term" value="F:tripeptide aminopeptidase activity"/>
    <property type="evidence" value="ECO:0007669"/>
    <property type="project" value="UniProtKB-EC"/>
</dbReference>
<keyword evidence="6" id="KW-0645">Protease</keyword>
<dbReference type="PANTHER" id="PTHR42994:SF2">
    <property type="entry name" value="PEPTIDASE"/>
    <property type="match status" value="1"/>
</dbReference>
<feature type="domain" description="Peptidase M20 dimerisation" evidence="5">
    <location>
        <begin position="182"/>
        <end position="274"/>
    </location>
</feature>
<dbReference type="InterPro" id="IPR002933">
    <property type="entry name" value="Peptidase_M20"/>
</dbReference>
<reference evidence="6" key="1">
    <citation type="submission" date="2019-08" db="EMBL/GenBank/DDBJ databases">
        <authorList>
            <person name="Kucharzyk K."/>
            <person name="Murdoch R.W."/>
            <person name="Higgins S."/>
            <person name="Loffler F."/>
        </authorList>
    </citation>
    <scope>NUCLEOTIDE SEQUENCE</scope>
</reference>
<dbReference type="InterPro" id="IPR011650">
    <property type="entry name" value="Peptidase_M20_dimer"/>
</dbReference>
<dbReference type="Pfam" id="PF07687">
    <property type="entry name" value="M20_dimer"/>
    <property type="match status" value="1"/>
</dbReference>
<gene>
    <name evidence="6" type="primary">pepT_12</name>
    <name evidence="6" type="ORF">SDC9_44708</name>
</gene>
<dbReference type="EC" id="3.4.11.4" evidence="6"/>
<name>A0A644W7D3_9ZZZZ</name>
<accession>A0A644W7D3</accession>
<evidence type="ECO:0000256" key="4">
    <source>
        <dbReference type="ARBA" id="ARBA00022833"/>
    </source>
</evidence>
<keyword evidence="2" id="KW-0479">Metal-binding</keyword>
<evidence type="ECO:0000256" key="2">
    <source>
        <dbReference type="ARBA" id="ARBA00022723"/>
    </source>
</evidence>
<dbReference type="SUPFAM" id="SSF55031">
    <property type="entry name" value="Bacterial exopeptidase dimerisation domain"/>
    <property type="match status" value="1"/>
</dbReference>
<dbReference type="AlphaFoldDB" id="A0A644W7D3"/>
<dbReference type="NCBIfam" id="TIGR01883">
    <property type="entry name" value="PepT-like"/>
    <property type="match status" value="1"/>
</dbReference>
<keyword evidence="6" id="KW-0031">Aminopeptidase</keyword>
<dbReference type="Pfam" id="PF01546">
    <property type="entry name" value="Peptidase_M20"/>
    <property type="match status" value="1"/>
</dbReference>
<evidence type="ECO:0000259" key="5">
    <source>
        <dbReference type="Pfam" id="PF07687"/>
    </source>
</evidence>
<dbReference type="InterPro" id="IPR008007">
    <property type="entry name" value="Peptidase_M42"/>
</dbReference>
<keyword evidence="4" id="KW-0862">Zinc</keyword>
<dbReference type="Gene3D" id="3.30.70.360">
    <property type="match status" value="1"/>
</dbReference>
<dbReference type="GO" id="GO:0046872">
    <property type="term" value="F:metal ion binding"/>
    <property type="evidence" value="ECO:0007669"/>
    <property type="project" value="UniProtKB-KW"/>
</dbReference>
<comment type="cofactor">
    <cofactor evidence="1">
        <name>Zn(2+)</name>
        <dbReference type="ChEBI" id="CHEBI:29105"/>
    </cofactor>
</comment>
<organism evidence="6">
    <name type="scientific">bioreactor metagenome</name>
    <dbReference type="NCBI Taxonomy" id="1076179"/>
    <lineage>
        <taxon>unclassified sequences</taxon>
        <taxon>metagenomes</taxon>
        <taxon>ecological metagenomes</taxon>
    </lineage>
</organism>
<dbReference type="InterPro" id="IPR036264">
    <property type="entry name" value="Bact_exopeptidase_dim_dom"/>
</dbReference>
<evidence type="ECO:0000256" key="3">
    <source>
        <dbReference type="ARBA" id="ARBA00022801"/>
    </source>
</evidence>
<keyword evidence="3 6" id="KW-0378">Hydrolase</keyword>
<dbReference type="SUPFAM" id="SSF53187">
    <property type="entry name" value="Zn-dependent exopeptidases"/>
    <property type="match status" value="1"/>
</dbReference>
<dbReference type="PANTHER" id="PTHR42994">
    <property type="entry name" value="PEPTIDASE T"/>
    <property type="match status" value="1"/>
</dbReference>
<dbReference type="Gene3D" id="3.40.630.10">
    <property type="entry name" value="Zn peptidases"/>
    <property type="match status" value="1"/>
</dbReference>
<dbReference type="InterPro" id="IPR010162">
    <property type="entry name" value="PepT-like"/>
</dbReference>
<evidence type="ECO:0000256" key="1">
    <source>
        <dbReference type="ARBA" id="ARBA00001947"/>
    </source>
</evidence>